<accession>A0A6B8RJR9</accession>
<name>A0A6B8RJR9_9BACL</name>
<dbReference type="AlphaFoldDB" id="A0A6B8RJR9"/>
<evidence type="ECO:0000313" key="1">
    <source>
        <dbReference type="EMBL" id="QGQ95832.1"/>
    </source>
</evidence>
<proteinExistence type="predicted"/>
<dbReference type="KEGG" id="ppsc:EHS13_13570"/>
<gene>
    <name evidence="1" type="ORF">EHS13_13570</name>
</gene>
<dbReference type="RefSeq" id="WP_155700869.1">
    <property type="nucleotide sequence ID" value="NZ_CP034235.1"/>
</dbReference>
<sequence length="98" mass="11449">MGRLSSSIEYDFRAARERQQEYIKMYRLQKRLGHMNPELEIEFMALIDEIEIEIAEAHQPVNARMTTASNSDHSVTPIGNIINLIVPQWDFESKEEVQ</sequence>
<evidence type="ECO:0000313" key="2">
    <source>
        <dbReference type="Proteomes" id="UP000426246"/>
    </source>
</evidence>
<dbReference type="EMBL" id="CP034235">
    <property type="protein sequence ID" value="QGQ95832.1"/>
    <property type="molecule type" value="Genomic_DNA"/>
</dbReference>
<reference evidence="2" key="1">
    <citation type="submission" date="2018-11" db="EMBL/GenBank/DDBJ databases">
        <title>Complete genome sequence of Paenibacillus sp. ML311-T8.</title>
        <authorList>
            <person name="Nam Y.-D."/>
            <person name="Kang J."/>
            <person name="Chung W.-H."/>
            <person name="Park Y.S."/>
        </authorList>
    </citation>
    <scope>NUCLEOTIDE SEQUENCE [LARGE SCALE GENOMIC DNA]</scope>
    <source>
        <strain evidence="2">ML311-T8</strain>
    </source>
</reference>
<dbReference type="Proteomes" id="UP000426246">
    <property type="component" value="Chromosome"/>
</dbReference>
<keyword evidence="2" id="KW-1185">Reference proteome</keyword>
<protein>
    <submittedName>
        <fullName evidence="1">Uncharacterized protein</fullName>
    </submittedName>
</protein>
<organism evidence="1 2">
    <name type="scientific">Paenibacillus psychroresistens</name>
    <dbReference type="NCBI Taxonomy" id="1778678"/>
    <lineage>
        <taxon>Bacteria</taxon>
        <taxon>Bacillati</taxon>
        <taxon>Bacillota</taxon>
        <taxon>Bacilli</taxon>
        <taxon>Bacillales</taxon>
        <taxon>Paenibacillaceae</taxon>
        <taxon>Paenibacillus</taxon>
    </lineage>
</organism>